<evidence type="ECO:0000256" key="1">
    <source>
        <dbReference type="SAM" id="MobiDB-lite"/>
    </source>
</evidence>
<accession>A0A183AWP7</accession>
<dbReference type="WBParaSite" id="ECPE_0001141701-mRNA-1">
    <property type="protein sequence ID" value="ECPE_0001141701-mRNA-1"/>
    <property type="gene ID" value="ECPE_0001141701"/>
</dbReference>
<dbReference type="AlphaFoldDB" id="A0A183AWP7"/>
<evidence type="ECO:0000313" key="4">
    <source>
        <dbReference type="WBParaSite" id="ECPE_0001141701-mRNA-1"/>
    </source>
</evidence>
<name>A0A183AWP7_9TREM</name>
<feature type="region of interest" description="Disordered" evidence="1">
    <location>
        <begin position="472"/>
        <end position="501"/>
    </location>
</feature>
<sequence>MFVIVDRVCVIDANERTRRLLTSVGRVTKRITSRWIDKSVAMPRREYQDDPLHEWNQSRPLHNLFSPSIQGSIVDDMALDADEEVVLDTNSPTDDHMSYCWADETTVIRNHQTRDWSAAFAAPHIFADLLDNSVFVLASPAGARNPGDTGRWVAEDCVSQRLLPHINGINRLLDLAHLSRVDLSTTRMCLANLIQAGVIRALPAPTFLKQLNVQDIVGCPIVNPGWLGLPRLSVLLSDRLLGDACLQSLITNFPEDFNQPYVRKKALIDIFRVYTLLCGSPNFSLPHLISATPHIRFVDLATKLEGGNTGFYDPVEGDGVALTAESSPSSSPQLKVNFLHLIHFGEANGLIHRIRCYPISDRMESVEPETNISDSTNVPAHVTRTPSQSGQLSLLSPIHSIATTSVLKTAASLDEKTWNTVRSTLFDGVHNVDEVCAILTRELCLFGSGDTLNPSHLVSQLADSLVHRLRSKSSRNPVSRTTHTDPLVTANGTTNSSKLPVGWLQPPPPAPLAPHLMPSSRLKDPTFKLVSASTEDPVSLTRARLNPTIRTGHNIPRRMSSIHQGYSTVELRSLVERHGQDEKSHGAERKASRCNLNYASNQYTPVPSLYMVWR</sequence>
<gene>
    <name evidence="2" type="ORF">ECPE_LOCUS11382</name>
</gene>
<evidence type="ECO:0000313" key="2">
    <source>
        <dbReference type="EMBL" id="VDP88422.1"/>
    </source>
</evidence>
<protein>
    <submittedName>
        <fullName evidence="4">Protein kinase domain-containing protein</fullName>
    </submittedName>
</protein>
<reference evidence="2 3" key="2">
    <citation type="submission" date="2018-11" db="EMBL/GenBank/DDBJ databases">
        <authorList>
            <consortium name="Pathogen Informatics"/>
        </authorList>
    </citation>
    <scope>NUCLEOTIDE SEQUENCE [LARGE SCALE GENOMIC DNA]</scope>
    <source>
        <strain evidence="2 3">Egypt</strain>
    </source>
</reference>
<keyword evidence="3" id="KW-1185">Reference proteome</keyword>
<organism evidence="4">
    <name type="scientific">Echinostoma caproni</name>
    <dbReference type="NCBI Taxonomy" id="27848"/>
    <lineage>
        <taxon>Eukaryota</taxon>
        <taxon>Metazoa</taxon>
        <taxon>Spiralia</taxon>
        <taxon>Lophotrochozoa</taxon>
        <taxon>Platyhelminthes</taxon>
        <taxon>Trematoda</taxon>
        <taxon>Digenea</taxon>
        <taxon>Plagiorchiida</taxon>
        <taxon>Echinostomata</taxon>
        <taxon>Echinostomatoidea</taxon>
        <taxon>Echinostomatidae</taxon>
        <taxon>Echinostoma</taxon>
    </lineage>
</organism>
<proteinExistence type="predicted"/>
<dbReference type="EMBL" id="UZAN01050741">
    <property type="protein sequence ID" value="VDP88422.1"/>
    <property type="molecule type" value="Genomic_DNA"/>
</dbReference>
<dbReference type="OrthoDB" id="338854at2759"/>
<reference evidence="4" key="1">
    <citation type="submission" date="2016-06" db="UniProtKB">
        <authorList>
            <consortium name="WormBaseParasite"/>
        </authorList>
    </citation>
    <scope>IDENTIFICATION</scope>
</reference>
<evidence type="ECO:0000313" key="3">
    <source>
        <dbReference type="Proteomes" id="UP000272942"/>
    </source>
</evidence>
<dbReference type="Proteomes" id="UP000272942">
    <property type="component" value="Unassembled WGS sequence"/>
</dbReference>